<evidence type="ECO:0000313" key="3">
    <source>
        <dbReference type="Proteomes" id="UP000807716"/>
    </source>
</evidence>
<gene>
    <name evidence="2" type="ORF">DFQ27_001236</name>
</gene>
<feature type="region of interest" description="Disordered" evidence="1">
    <location>
        <begin position="31"/>
        <end position="55"/>
    </location>
</feature>
<dbReference type="OrthoDB" id="9999611at2759"/>
<feature type="compositionally biased region" description="Polar residues" evidence="1">
    <location>
        <begin position="524"/>
        <end position="545"/>
    </location>
</feature>
<sequence>MTDRMSNTYNSAMGTVKENLGSAIGNEGLAAAGSEQRTRADVNQKKADAKTHAEGLQNKAKGEIQKGVGSVTDNTSQEAKGHANAALGTKAAMGQLDIRCFSEAANTLYAIANGFNGEKQVIILLKSNTAPAGPSSLSWSVVSTTPLESLLTIYNDDILCHADPSGAFAVYSSDTNSDTGPMRRPGGYRYHPNLPKITDSTGPGGWANISIPKDLEWGSSSSKGRLFSLKDSSGTYHLYHAFAKPSGSNNLKFSVLNTGTNAMENSPVTWSLLPYGTDYRLFSWDGTKALPAVNSTAGLPMDDYINTQIGTVGDGKTSFMLIQTGSLSGYSSHNYKLNALTVTGPSAGQIQVVPSGVAVPDANINFKKVESSSGGGSSVWSTIGTVFSIIVSLVILSCLLKCFGPMLFKSKTKPAPVEIPAQEPEYTPPAPLDNKVHDQPLPAGFSPMMGGYGQNSGQLSGAFPPGPGGFPISGFPADASGVMPASTASGNFPVSGLPPDSGRLDPMASQAHRDPLRHLLGQPPTHSTTVNSGLSGSTLASTPAATNSAQSQISIANLFQSQGSIQNPFQSHNSIAASAAASSVSSAAAGPKTQTTVDKNIVSDNPMWHAADNNGPSPGSNSYPLQAYPPSGGNANVSYPMVGGAVQSSLPGQPQPAFVPPSTSSSDPPPFVGSRRRDSDVSLINRD</sequence>
<dbReference type="EMBL" id="JAAAJB010000014">
    <property type="protein sequence ID" value="KAG0269975.1"/>
    <property type="molecule type" value="Genomic_DNA"/>
</dbReference>
<name>A0A9P6UCX7_9FUNG</name>
<feature type="region of interest" description="Disordered" evidence="1">
    <location>
        <begin position="419"/>
        <end position="450"/>
    </location>
</feature>
<accession>A0A9P6UCX7</accession>
<feature type="region of interest" description="Disordered" evidence="1">
    <location>
        <begin position="517"/>
        <end position="545"/>
    </location>
</feature>
<dbReference type="AlphaFoldDB" id="A0A9P6UCX7"/>
<feature type="region of interest" description="Disordered" evidence="1">
    <location>
        <begin position="605"/>
        <end position="687"/>
    </location>
</feature>
<evidence type="ECO:0000313" key="2">
    <source>
        <dbReference type="EMBL" id="KAG0269975.1"/>
    </source>
</evidence>
<feature type="compositionally biased region" description="Polar residues" evidence="1">
    <location>
        <begin position="614"/>
        <end position="624"/>
    </location>
</feature>
<proteinExistence type="predicted"/>
<evidence type="ECO:0000256" key="1">
    <source>
        <dbReference type="SAM" id="MobiDB-lite"/>
    </source>
</evidence>
<feature type="compositionally biased region" description="Basic and acidic residues" evidence="1">
    <location>
        <begin position="675"/>
        <end position="687"/>
    </location>
</feature>
<keyword evidence="3" id="KW-1185">Reference proteome</keyword>
<comment type="caution">
    <text evidence="2">The sequence shown here is derived from an EMBL/GenBank/DDBJ whole genome shotgun (WGS) entry which is preliminary data.</text>
</comment>
<organism evidence="2 3">
    <name type="scientific">Actinomortierella ambigua</name>
    <dbReference type="NCBI Taxonomy" id="1343610"/>
    <lineage>
        <taxon>Eukaryota</taxon>
        <taxon>Fungi</taxon>
        <taxon>Fungi incertae sedis</taxon>
        <taxon>Mucoromycota</taxon>
        <taxon>Mortierellomycotina</taxon>
        <taxon>Mortierellomycetes</taxon>
        <taxon>Mortierellales</taxon>
        <taxon>Mortierellaceae</taxon>
        <taxon>Actinomortierella</taxon>
    </lineage>
</organism>
<dbReference type="Proteomes" id="UP000807716">
    <property type="component" value="Unassembled WGS sequence"/>
</dbReference>
<reference evidence="2" key="1">
    <citation type="journal article" date="2020" name="Fungal Divers.">
        <title>Resolving the Mortierellaceae phylogeny through synthesis of multi-gene phylogenetics and phylogenomics.</title>
        <authorList>
            <person name="Vandepol N."/>
            <person name="Liber J."/>
            <person name="Desiro A."/>
            <person name="Na H."/>
            <person name="Kennedy M."/>
            <person name="Barry K."/>
            <person name="Grigoriev I.V."/>
            <person name="Miller A.N."/>
            <person name="O'Donnell K."/>
            <person name="Stajich J.E."/>
            <person name="Bonito G."/>
        </authorList>
    </citation>
    <scope>NUCLEOTIDE SEQUENCE</scope>
    <source>
        <strain evidence="2">BC1065</strain>
    </source>
</reference>
<feature type="compositionally biased region" description="Basic and acidic residues" evidence="1">
    <location>
        <begin position="36"/>
        <end position="53"/>
    </location>
</feature>
<protein>
    <submittedName>
        <fullName evidence="2">Uncharacterized protein</fullName>
    </submittedName>
</protein>